<keyword evidence="9" id="KW-1185">Reference proteome</keyword>
<dbReference type="Pfam" id="PF07992">
    <property type="entry name" value="Pyr_redox_2"/>
    <property type="match status" value="1"/>
</dbReference>
<evidence type="ECO:0000256" key="1">
    <source>
        <dbReference type="ARBA" id="ARBA00005272"/>
    </source>
</evidence>
<keyword evidence="5" id="KW-0520">NAD</keyword>
<sequence>MGPDVSGREGVAVTAPGEDFAERPDRQGGFNQMSAQRIVVVGAGFAGLKCVQRLERELKDELARNEVEIVVVNPHDYMLYLPLLPQVAAGVITAQSVTVPLPRAIKRAQRLPGQVVGLDLERKVAVVKKISEDVVDLPYDRLVIAAGSVTRQFDIKGLEEHGLGMKNLGEAAYLRDHVLSQLELANASTDPEERAARCGFVVVGGGYAGTETAACLELLTDAAMKRFPRLDPTLVKWTLVDIAPRLMPELGQRLGEEALDLLRRRGIGIRLETGVEEVTDSSVTLTDGSTIPTKTLVWTAGVTASPLVKMLGVELVRGRVKCGTDLRLEGYEDVFVLGDAAAVPDLTADPPGSALCPPTAQHATRQAVIAADNVVASLRGQPLREYKHHDLGLVVDLGGTQAVAHPLKLRLTGVIAQAVTRGYHLYALPLQRTRMRVIFNWILHLFGGDDFIRIGFLAGRKSETSSFEETRDYLSEEEMAKRATAAS</sequence>
<evidence type="ECO:0000256" key="5">
    <source>
        <dbReference type="ARBA" id="ARBA00023027"/>
    </source>
</evidence>
<dbReference type="InterPro" id="IPR036188">
    <property type="entry name" value="FAD/NAD-bd_sf"/>
</dbReference>
<evidence type="ECO:0000259" key="7">
    <source>
        <dbReference type="Pfam" id="PF07992"/>
    </source>
</evidence>
<comment type="caution">
    <text evidence="8">The sequence shown here is derived from an EMBL/GenBank/DDBJ whole genome shotgun (WGS) entry which is preliminary data.</text>
</comment>
<dbReference type="PANTHER" id="PTHR43706">
    <property type="entry name" value="NADH DEHYDROGENASE"/>
    <property type="match status" value="1"/>
</dbReference>
<proteinExistence type="inferred from homology"/>
<dbReference type="SUPFAM" id="SSF51905">
    <property type="entry name" value="FAD/NAD(P)-binding domain"/>
    <property type="match status" value="1"/>
</dbReference>
<protein>
    <submittedName>
        <fullName evidence="8">NAD(P)/FAD-dependent oxidoreductase</fullName>
    </submittedName>
</protein>
<evidence type="ECO:0000313" key="8">
    <source>
        <dbReference type="EMBL" id="GAA4873657.1"/>
    </source>
</evidence>
<evidence type="ECO:0000256" key="3">
    <source>
        <dbReference type="ARBA" id="ARBA00022827"/>
    </source>
</evidence>
<organism evidence="8 9">
    <name type="scientific">Actinomycetospora straminea</name>
    <dbReference type="NCBI Taxonomy" id="663607"/>
    <lineage>
        <taxon>Bacteria</taxon>
        <taxon>Bacillati</taxon>
        <taxon>Actinomycetota</taxon>
        <taxon>Actinomycetes</taxon>
        <taxon>Pseudonocardiales</taxon>
        <taxon>Pseudonocardiaceae</taxon>
        <taxon>Actinomycetospora</taxon>
    </lineage>
</organism>
<evidence type="ECO:0000256" key="2">
    <source>
        <dbReference type="ARBA" id="ARBA00022630"/>
    </source>
</evidence>
<dbReference type="Gene3D" id="3.50.50.100">
    <property type="match status" value="1"/>
</dbReference>
<keyword evidence="2" id="KW-0285">Flavoprotein</keyword>
<dbReference type="Proteomes" id="UP001500457">
    <property type="component" value="Unassembled WGS sequence"/>
</dbReference>
<reference evidence="9" key="1">
    <citation type="journal article" date="2019" name="Int. J. Syst. Evol. Microbiol.">
        <title>The Global Catalogue of Microorganisms (GCM) 10K type strain sequencing project: providing services to taxonomists for standard genome sequencing and annotation.</title>
        <authorList>
            <consortium name="The Broad Institute Genomics Platform"/>
            <consortium name="The Broad Institute Genome Sequencing Center for Infectious Disease"/>
            <person name="Wu L."/>
            <person name="Ma J."/>
        </authorList>
    </citation>
    <scope>NUCLEOTIDE SEQUENCE [LARGE SCALE GENOMIC DNA]</scope>
    <source>
        <strain evidence="9">JCM 17983</strain>
    </source>
</reference>
<gene>
    <name evidence="8" type="ORF">GCM10023203_24440</name>
</gene>
<feature type="domain" description="FAD/NAD(P)-binding" evidence="7">
    <location>
        <begin position="37"/>
        <end position="367"/>
    </location>
</feature>
<accession>A0ABP9EC44</accession>
<evidence type="ECO:0000256" key="4">
    <source>
        <dbReference type="ARBA" id="ARBA00023002"/>
    </source>
</evidence>
<name>A0ABP9EC44_9PSEU</name>
<keyword evidence="3" id="KW-0274">FAD</keyword>
<dbReference type="EMBL" id="BAABHQ010000005">
    <property type="protein sequence ID" value="GAA4873657.1"/>
    <property type="molecule type" value="Genomic_DNA"/>
</dbReference>
<evidence type="ECO:0000256" key="6">
    <source>
        <dbReference type="SAM" id="MobiDB-lite"/>
    </source>
</evidence>
<comment type="similarity">
    <text evidence="1">Belongs to the NADH dehydrogenase family.</text>
</comment>
<keyword evidence="4" id="KW-0560">Oxidoreductase</keyword>
<evidence type="ECO:0000313" key="9">
    <source>
        <dbReference type="Proteomes" id="UP001500457"/>
    </source>
</evidence>
<dbReference type="InterPro" id="IPR023753">
    <property type="entry name" value="FAD/NAD-binding_dom"/>
</dbReference>
<feature type="region of interest" description="Disordered" evidence="6">
    <location>
        <begin position="1"/>
        <end position="27"/>
    </location>
</feature>
<dbReference type="PANTHER" id="PTHR43706:SF45">
    <property type="entry name" value="NADH DEHYDROGENASE-LIKE PROTEIN RV1812C"/>
    <property type="match status" value="1"/>
</dbReference>
<dbReference type="InterPro" id="IPR045024">
    <property type="entry name" value="NDH-2"/>
</dbReference>
<dbReference type="PRINTS" id="PR00368">
    <property type="entry name" value="FADPNR"/>
</dbReference>